<feature type="transmembrane region" description="Helical" evidence="7">
    <location>
        <begin position="426"/>
        <end position="449"/>
    </location>
</feature>
<feature type="transmembrane region" description="Helical" evidence="7">
    <location>
        <begin position="70"/>
        <end position="89"/>
    </location>
</feature>
<evidence type="ECO:0000256" key="5">
    <source>
        <dbReference type="ARBA" id="ARBA00023136"/>
    </source>
</evidence>
<feature type="transmembrane region" description="Helical" evidence="7">
    <location>
        <begin position="161"/>
        <end position="184"/>
    </location>
</feature>
<feature type="transmembrane region" description="Helical" evidence="7">
    <location>
        <begin position="126"/>
        <end position="149"/>
    </location>
</feature>
<dbReference type="Gene3D" id="1.20.1250.20">
    <property type="entry name" value="MFS general substrate transporter like domains"/>
    <property type="match status" value="2"/>
</dbReference>
<evidence type="ECO:0000256" key="6">
    <source>
        <dbReference type="SAM" id="MobiDB-lite"/>
    </source>
</evidence>
<organism evidence="9 10">
    <name type="scientific">Raphidocelis subcapitata</name>
    <dbReference type="NCBI Taxonomy" id="307507"/>
    <lineage>
        <taxon>Eukaryota</taxon>
        <taxon>Viridiplantae</taxon>
        <taxon>Chlorophyta</taxon>
        <taxon>core chlorophytes</taxon>
        <taxon>Chlorophyceae</taxon>
        <taxon>CS clade</taxon>
        <taxon>Sphaeropleales</taxon>
        <taxon>Selenastraceae</taxon>
        <taxon>Raphidocelis</taxon>
    </lineage>
</organism>
<evidence type="ECO:0000313" key="10">
    <source>
        <dbReference type="Proteomes" id="UP000247498"/>
    </source>
</evidence>
<dbReference type="PANTHER" id="PTHR43791">
    <property type="entry name" value="PERMEASE-RELATED"/>
    <property type="match status" value="1"/>
</dbReference>
<evidence type="ECO:0000256" key="4">
    <source>
        <dbReference type="ARBA" id="ARBA00022989"/>
    </source>
</evidence>
<dbReference type="GO" id="GO:0022857">
    <property type="term" value="F:transmembrane transporter activity"/>
    <property type="evidence" value="ECO:0007669"/>
    <property type="project" value="InterPro"/>
</dbReference>
<dbReference type="SUPFAM" id="SSF103473">
    <property type="entry name" value="MFS general substrate transporter"/>
    <property type="match status" value="1"/>
</dbReference>
<dbReference type="Proteomes" id="UP000247498">
    <property type="component" value="Unassembled WGS sequence"/>
</dbReference>
<feature type="domain" description="Major facilitator superfamily (MFS) profile" evidence="8">
    <location>
        <begin position="35"/>
        <end position="453"/>
    </location>
</feature>
<dbReference type="PANTHER" id="PTHR43791:SF36">
    <property type="entry name" value="TRANSPORTER, PUTATIVE (AFU_ORTHOLOGUE AFUA_6G08340)-RELATED"/>
    <property type="match status" value="1"/>
</dbReference>
<accession>A0A2V0NTD6</accession>
<feature type="compositionally biased region" description="Pro residues" evidence="6">
    <location>
        <begin position="1"/>
        <end position="17"/>
    </location>
</feature>
<sequence length="503" mass="51716">MEQEPQPPGAADPPAGPPADAAALRRAERKLAPRLLPVVALSALLASLNRSATALASVELTAALGLSPTAYALGVSLFCVPYCLLQVPSQMAMGAMRRQNLWLAALLVCWGATAASMAAVRTRWEFYAMRLLLGAFEAGAAPGLWAYLAHFYSKERIVMPLAVMMGSLILSQIIGPLLAAGLLAMGGVGGLRGWQWLFLIEGLSAVAVAFAWVFMPRDVEAVTALTPEELAAVRASFASTQPPARGGNQLAVLRRALANPAVAAVSCIRFLRDAALYGLLAFMPLLLKNLMGLEAPGAEPVTKAQNVRIVLLIAAPFTAAVAAQFAIAWSSQRRGERRFHVAAAWGVGAAGLLALPFAIGTFGAAFACLSVALTGMVAGEGAAVAHFMALQGGEKGVGLAIINSMGGVGEFVGPVVMGSLRERTGGYAAALLVLAGLQALAAVGVAALSPSRAERWARRERGGATRGGGDGEAAAEPAAEAGLAGKKSVGGPSKSFVRVHVEA</sequence>
<evidence type="ECO:0000256" key="7">
    <source>
        <dbReference type="SAM" id="Phobius"/>
    </source>
</evidence>
<comment type="subcellular location">
    <subcellularLocation>
        <location evidence="1">Membrane</location>
        <topology evidence="1">Multi-pass membrane protein</topology>
    </subcellularLocation>
</comment>
<protein>
    <recommendedName>
        <fullName evidence="8">Major facilitator superfamily (MFS) profile domain-containing protein</fullName>
    </recommendedName>
</protein>
<feature type="transmembrane region" description="Helical" evidence="7">
    <location>
        <begin position="339"/>
        <end position="358"/>
    </location>
</feature>
<feature type="transmembrane region" description="Helical" evidence="7">
    <location>
        <begin position="307"/>
        <end position="327"/>
    </location>
</feature>
<feature type="region of interest" description="Disordered" evidence="6">
    <location>
        <begin position="456"/>
        <end position="494"/>
    </location>
</feature>
<evidence type="ECO:0000259" key="8">
    <source>
        <dbReference type="PROSITE" id="PS50850"/>
    </source>
</evidence>
<keyword evidence="3 7" id="KW-0812">Transmembrane</keyword>
<keyword evidence="10" id="KW-1185">Reference proteome</keyword>
<name>A0A2V0NTD6_9CHLO</name>
<feature type="region of interest" description="Disordered" evidence="6">
    <location>
        <begin position="1"/>
        <end position="20"/>
    </location>
</feature>
<feature type="transmembrane region" description="Helical" evidence="7">
    <location>
        <begin position="101"/>
        <end position="120"/>
    </location>
</feature>
<keyword evidence="2" id="KW-0813">Transport</keyword>
<feature type="transmembrane region" description="Helical" evidence="7">
    <location>
        <begin position="364"/>
        <end position="385"/>
    </location>
</feature>
<keyword evidence="4 7" id="KW-1133">Transmembrane helix</keyword>
<dbReference type="EMBL" id="BDRX01000003">
    <property type="protein sequence ID" value="GBF88095.1"/>
    <property type="molecule type" value="Genomic_DNA"/>
</dbReference>
<evidence type="ECO:0000256" key="3">
    <source>
        <dbReference type="ARBA" id="ARBA00022692"/>
    </source>
</evidence>
<dbReference type="InterPro" id="IPR020846">
    <property type="entry name" value="MFS_dom"/>
</dbReference>
<feature type="compositionally biased region" description="Low complexity" evidence="6">
    <location>
        <begin position="472"/>
        <end position="485"/>
    </location>
</feature>
<evidence type="ECO:0000313" key="9">
    <source>
        <dbReference type="EMBL" id="GBF88095.1"/>
    </source>
</evidence>
<evidence type="ECO:0000256" key="1">
    <source>
        <dbReference type="ARBA" id="ARBA00004141"/>
    </source>
</evidence>
<reference evidence="9 10" key="1">
    <citation type="journal article" date="2018" name="Sci. Rep.">
        <title>Raphidocelis subcapitata (=Pseudokirchneriella subcapitata) provides an insight into genome evolution and environmental adaptations in the Sphaeropleales.</title>
        <authorList>
            <person name="Suzuki S."/>
            <person name="Yamaguchi H."/>
            <person name="Nakajima N."/>
            <person name="Kawachi M."/>
        </authorList>
    </citation>
    <scope>NUCLEOTIDE SEQUENCE [LARGE SCALE GENOMIC DNA]</scope>
    <source>
        <strain evidence="9 10">NIES-35</strain>
    </source>
</reference>
<comment type="caution">
    <text evidence="9">The sequence shown here is derived from an EMBL/GenBank/DDBJ whole genome shotgun (WGS) entry which is preliminary data.</text>
</comment>
<keyword evidence="5 7" id="KW-0472">Membrane</keyword>
<dbReference type="InterPro" id="IPR011701">
    <property type="entry name" value="MFS"/>
</dbReference>
<feature type="transmembrane region" description="Helical" evidence="7">
    <location>
        <begin position="196"/>
        <end position="215"/>
    </location>
</feature>
<dbReference type="Pfam" id="PF07690">
    <property type="entry name" value="MFS_1"/>
    <property type="match status" value="1"/>
</dbReference>
<evidence type="ECO:0000256" key="2">
    <source>
        <dbReference type="ARBA" id="ARBA00022448"/>
    </source>
</evidence>
<dbReference type="AlphaFoldDB" id="A0A2V0NTD6"/>
<feature type="transmembrane region" description="Helical" evidence="7">
    <location>
        <begin position="397"/>
        <end position="420"/>
    </location>
</feature>
<gene>
    <name evidence="9" type="ORF">Rsub_00807</name>
</gene>
<dbReference type="GO" id="GO:0016020">
    <property type="term" value="C:membrane"/>
    <property type="evidence" value="ECO:0007669"/>
    <property type="project" value="UniProtKB-SubCell"/>
</dbReference>
<dbReference type="OrthoDB" id="196786at2759"/>
<dbReference type="STRING" id="307507.A0A2V0NTD6"/>
<dbReference type="InParanoid" id="A0A2V0NTD6"/>
<feature type="transmembrane region" description="Helical" evidence="7">
    <location>
        <begin position="270"/>
        <end position="287"/>
    </location>
</feature>
<dbReference type="InterPro" id="IPR036259">
    <property type="entry name" value="MFS_trans_sf"/>
</dbReference>
<proteinExistence type="predicted"/>
<dbReference type="PROSITE" id="PS50850">
    <property type="entry name" value="MFS"/>
    <property type="match status" value="1"/>
</dbReference>